<organism evidence="1 2">
    <name type="scientific">Polaribacter porphyrae</name>
    <dbReference type="NCBI Taxonomy" id="1137780"/>
    <lineage>
        <taxon>Bacteria</taxon>
        <taxon>Pseudomonadati</taxon>
        <taxon>Bacteroidota</taxon>
        <taxon>Flavobacteriia</taxon>
        <taxon>Flavobacteriales</taxon>
        <taxon>Flavobacteriaceae</taxon>
    </lineage>
</organism>
<dbReference type="RefSeq" id="WP_105014632.1">
    <property type="nucleotide sequence ID" value="NZ_MSCN01000001.1"/>
</dbReference>
<comment type="caution">
    <text evidence="1">The sequence shown here is derived from an EMBL/GenBank/DDBJ whole genome shotgun (WGS) entry which is preliminary data.</text>
</comment>
<evidence type="ECO:0000313" key="1">
    <source>
        <dbReference type="EMBL" id="PQJ78050.1"/>
    </source>
</evidence>
<gene>
    <name evidence="1" type="ORF">BTO18_02070</name>
</gene>
<protein>
    <submittedName>
        <fullName evidence="1">Glyoxalase</fullName>
    </submittedName>
</protein>
<keyword evidence="2" id="KW-1185">Reference proteome</keyword>
<accession>A0A2S7WKC4</accession>
<sequence length="118" mass="13928">MTKNRPTLENLINANTTEVEIFQNSVLRPIIKMQHDLIIAFFESYLKKRKIVFTSLSEEKKKNIIKSSMEKDISFKNKIIGSVLGHFSMDEYQNYTQNSSEFNRRIKQIIIKRLQDSI</sequence>
<dbReference type="OrthoDB" id="1271679at2"/>
<dbReference type="EMBL" id="MSCN01000001">
    <property type="protein sequence ID" value="PQJ78050.1"/>
    <property type="molecule type" value="Genomic_DNA"/>
</dbReference>
<dbReference type="Proteomes" id="UP000238882">
    <property type="component" value="Unassembled WGS sequence"/>
</dbReference>
<name>A0A2S7WKC4_9FLAO</name>
<reference evidence="1 2" key="1">
    <citation type="submission" date="2016-12" db="EMBL/GenBank/DDBJ databases">
        <title>Trade-off between light-utilization and light-protection in marine flavobacteria.</title>
        <authorList>
            <person name="Kumagai Y."/>
            <person name="Yoshizawa S."/>
            <person name="Kogure K."/>
            <person name="Iwasaki W."/>
        </authorList>
    </citation>
    <scope>NUCLEOTIDE SEQUENCE [LARGE SCALE GENOMIC DNA]</scope>
    <source>
        <strain evidence="1 2">NBRC 108759</strain>
    </source>
</reference>
<evidence type="ECO:0000313" key="2">
    <source>
        <dbReference type="Proteomes" id="UP000238882"/>
    </source>
</evidence>
<dbReference type="AlphaFoldDB" id="A0A2S7WKC4"/>
<proteinExistence type="predicted"/>